<feature type="zinc finger region" description="C3H1-type" evidence="4">
    <location>
        <begin position="260"/>
        <end position="288"/>
    </location>
</feature>
<dbReference type="InterPro" id="IPR000571">
    <property type="entry name" value="Znf_CCCH"/>
</dbReference>
<evidence type="ECO:0000256" key="4">
    <source>
        <dbReference type="PROSITE-ProRule" id="PRU00723"/>
    </source>
</evidence>
<keyword evidence="2 4" id="KW-0863">Zinc-finger</keyword>
<evidence type="ECO:0000256" key="2">
    <source>
        <dbReference type="ARBA" id="ARBA00022771"/>
    </source>
</evidence>
<keyword evidence="1 4" id="KW-0479">Metal-binding</keyword>
<keyword evidence="3 4" id="KW-0862">Zinc</keyword>
<organism evidence="7 8">
    <name type="scientific">Karstenula rhodostoma CBS 690.94</name>
    <dbReference type="NCBI Taxonomy" id="1392251"/>
    <lineage>
        <taxon>Eukaryota</taxon>
        <taxon>Fungi</taxon>
        <taxon>Dikarya</taxon>
        <taxon>Ascomycota</taxon>
        <taxon>Pezizomycotina</taxon>
        <taxon>Dothideomycetes</taxon>
        <taxon>Pleosporomycetidae</taxon>
        <taxon>Pleosporales</taxon>
        <taxon>Massarineae</taxon>
        <taxon>Didymosphaeriaceae</taxon>
        <taxon>Karstenula</taxon>
    </lineage>
</organism>
<feature type="compositionally biased region" description="Low complexity" evidence="5">
    <location>
        <begin position="424"/>
        <end position="441"/>
    </location>
</feature>
<feature type="region of interest" description="Disordered" evidence="5">
    <location>
        <begin position="327"/>
        <end position="350"/>
    </location>
</feature>
<proteinExistence type="predicted"/>
<evidence type="ECO:0000256" key="1">
    <source>
        <dbReference type="ARBA" id="ARBA00022723"/>
    </source>
</evidence>
<name>A0A9P4PV61_9PLEO</name>
<protein>
    <recommendedName>
        <fullName evidence="6">C3H1-type domain-containing protein</fullName>
    </recommendedName>
</protein>
<feature type="compositionally biased region" description="Basic and acidic residues" evidence="5">
    <location>
        <begin position="333"/>
        <end position="346"/>
    </location>
</feature>
<dbReference type="PROSITE" id="PS50103">
    <property type="entry name" value="ZF_C3H1"/>
    <property type="match status" value="1"/>
</dbReference>
<feature type="region of interest" description="Disordered" evidence="5">
    <location>
        <begin position="381"/>
        <end position="519"/>
    </location>
</feature>
<gene>
    <name evidence="7" type="ORF">P171DRAFT_480583</name>
</gene>
<dbReference type="OrthoDB" id="5355510at2759"/>
<dbReference type="Proteomes" id="UP000799764">
    <property type="component" value="Unassembled WGS sequence"/>
</dbReference>
<dbReference type="GO" id="GO:0008270">
    <property type="term" value="F:zinc ion binding"/>
    <property type="evidence" value="ECO:0007669"/>
    <property type="project" value="UniProtKB-KW"/>
</dbReference>
<evidence type="ECO:0000259" key="6">
    <source>
        <dbReference type="PROSITE" id="PS50103"/>
    </source>
</evidence>
<feature type="compositionally biased region" description="Polar residues" evidence="5">
    <location>
        <begin position="396"/>
        <end position="408"/>
    </location>
</feature>
<feature type="compositionally biased region" description="Basic residues" evidence="5">
    <location>
        <begin position="443"/>
        <end position="452"/>
    </location>
</feature>
<accession>A0A9P4PV61</accession>
<evidence type="ECO:0000256" key="3">
    <source>
        <dbReference type="ARBA" id="ARBA00022833"/>
    </source>
</evidence>
<evidence type="ECO:0000256" key="5">
    <source>
        <dbReference type="SAM" id="MobiDB-lite"/>
    </source>
</evidence>
<dbReference type="EMBL" id="MU001494">
    <property type="protein sequence ID" value="KAF2449504.1"/>
    <property type="molecule type" value="Genomic_DNA"/>
</dbReference>
<evidence type="ECO:0000313" key="7">
    <source>
        <dbReference type="EMBL" id="KAF2449504.1"/>
    </source>
</evidence>
<dbReference type="AlphaFoldDB" id="A0A9P4PV61"/>
<comment type="caution">
    <text evidence="7">The sequence shown here is derived from an EMBL/GenBank/DDBJ whole genome shotgun (WGS) entry which is preliminary data.</text>
</comment>
<sequence length="519" mass="58161">MAVHTEAIYSPSALPETVRYYIERIPGNIPIPLIPVDQLPFQPQGIPSQLSKQQISEENWQRVTGVTETATLLPAQLLTPQGTFTVTPTFPTHRAPDYNVKKNVAIQVSEKDSVPELCPVYIHPTTRVEQRESKHQRHSTRNDEDADTQLTPEAVRTEPFPIDQRSRAMTTRTHGDRSSKSMTQTQTNKYVTPLRSAPLPDLGHDVIARDAGNGTAPKTHAENPHSLYSRVDNCQSVAKDYNGDKLWLPGPRAFRTRSNYPPKIYCDYWIRTGECAWGERCEYKHVMPPLDVLVNVTGFRKIPQWYKEQTAIQSRGPTWVERNMQAKKQNAGHGDDMDKSGPREFPDPSMLKRLRRERDGDAKQNVPANRVFQDLIDLNPSTLPADPVDPAEPASAVTQIPTPATTPTGAKDKRGAQTILRRNSQISSSSGTTSSSQTMTQPHKFKSSKKAKQNSASQPKWGLAASKYAPENERVDPNSCRTVDKTRHRRHNKNSTREEGHLTENAGTGQRAATETYLL</sequence>
<dbReference type="InterPro" id="IPR036855">
    <property type="entry name" value="Znf_CCCH_sf"/>
</dbReference>
<dbReference type="SUPFAM" id="SSF90229">
    <property type="entry name" value="CCCH zinc finger"/>
    <property type="match status" value="1"/>
</dbReference>
<keyword evidence="8" id="KW-1185">Reference proteome</keyword>
<feature type="domain" description="C3H1-type" evidence="6">
    <location>
        <begin position="260"/>
        <end position="288"/>
    </location>
</feature>
<evidence type="ECO:0000313" key="8">
    <source>
        <dbReference type="Proteomes" id="UP000799764"/>
    </source>
</evidence>
<reference evidence="7" key="1">
    <citation type="journal article" date="2020" name="Stud. Mycol.">
        <title>101 Dothideomycetes genomes: a test case for predicting lifestyles and emergence of pathogens.</title>
        <authorList>
            <person name="Haridas S."/>
            <person name="Albert R."/>
            <person name="Binder M."/>
            <person name="Bloem J."/>
            <person name="Labutti K."/>
            <person name="Salamov A."/>
            <person name="Andreopoulos B."/>
            <person name="Baker S."/>
            <person name="Barry K."/>
            <person name="Bills G."/>
            <person name="Bluhm B."/>
            <person name="Cannon C."/>
            <person name="Castanera R."/>
            <person name="Culley D."/>
            <person name="Daum C."/>
            <person name="Ezra D."/>
            <person name="Gonzalez J."/>
            <person name="Henrissat B."/>
            <person name="Kuo A."/>
            <person name="Liang C."/>
            <person name="Lipzen A."/>
            <person name="Lutzoni F."/>
            <person name="Magnuson J."/>
            <person name="Mondo S."/>
            <person name="Nolan M."/>
            <person name="Ohm R."/>
            <person name="Pangilinan J."/>
            <person name="Park H.-J."/>
            <person name="Ramirez L."/>
            <person name="Alfaro M."/>
            <person name="Sun H."/>
            <person name="Tritt A."/>
            <person name="Yoshinaga Y."/>
            <person name="Zwiers L.-H."/>
            <person name="Turgeon B."/>
            <person name="Goodwin S."/>
            <person name="Spatafora J."/>
            <person name="Crous P."/>
            <person name="Grigoriev I."/>
        </authorList>
    </citation>
    <scope>NUCLEOTIDE SEQUENCE</scope>
    <source>
        <strain evidence="7">CBS 690.94</strain>
    </source>
</reference>
<feature type="region of interest" description="Disordered" evidence="5">
    <location>
        <begin position="125"/>
        <end position="187"/>
    </location>
</feature>